<dbReference type="Proteomes" id="UP000308652">
    <property type="component" value="Unassembled WGS sequence"/>
</dbReference>
<proteinExistence type="predicted"/>
<keyword evidence="2" id="KW-1185">Reference proteome</keyword>
<sequence>MVSSFSLILDWRRKKKPAVPRVQTQIYMRDLRYYGLNCFPVTRSFWCACIPRKKVEDIQLPAEYPLTLQPSTTPYVSFSTISCS</sequence>
<reference evidence="1 2" key="1">
    <citation type="journal article" date="2019" name="Nat. Ecol. Evol.">
        <title>Megaphylogeny resolves global patterns of mushroom evolution.</title>
        <authorList>
            <person name="Varga T."/>
            <person name="Krizsan K."/>
            <person name="Foldi C."/>
            <person name="Dima B."/>
            <person name="Sanchez-Garcia M."/>
            <person name="Sanchez-Ramirez S."/>
            <person name="Szollosi G.J."/>
            <person name="Szarkandi J.G."/>
            <person name="Papp V."/>
            <person name="Albert L."/>
            <person name="Andreopoulos W."/>
            <person name="Angelini C."/>
            <person name="Antonin V."/>
            <person name="Barry K.W."/>
            <person name="Bougher N.L."/>
            <person name="Buchanan P."/>
            <person name="Buyck B."/>
            <person name="Bense V."/>
            <person name="Catcheside P."/>
            <person name="Chovatia M."/>
            <person name="Cooper J."/>
            <person name="Damon W."/>
            <person name="Desjardin D."/>
            <person name="Finy P."/>
            <person name="Geml J."/>
            <person name="Haridas S."/>
            <person name="Hughes K."/>
            <person name="Justo A."/>
            <person name="Karasinski D."/>
            <person name="Kautmanova I."/>
            <person name="Kiss B."/>
            <person name="Kocsube S."/>
            <person name="Kotiranta H."/>
            <person name="LaButti K.M."/>
            <person name="Lechner B.E."/>
            <person name="Liimatainen K."/>
            <person name="Lipzen A."/>
            <person name="Lukacs Z."/>
            <person name="Mihaltcheva S."/>
            <person name="Morgado L.N."/>
            <person name="Niskanen T."/>
            <person name="Noordeloos M.E."/>
            <person name="Ohm R.A."/>
            <person name="Ortiz-Santana B."/>
            <person name="Ovrebo C."/>
            <person name="Racz N."/>
            <person name="Riley R."/>
            <person name="Savchenko A."/>
            <person name="Shiryaev A."/>
            <person name="Soop K."/>
            <person name="Spirin V."/>
            <person name="Szebenyi C."/>
            <person name="Tomsovsky M."/>
            <person name="Tulloss R.E."/>
            <person name="Uehling J."/>
            <person name="Grigoriev I.V."/>
            <person name="Vagvolgyi C."/>
            <person name="Papp T."/>
            <person name="Martin F.M."/>
            <person name="Miettinen O."/>
            <person name="Hibbett D.S."/>
            <person name="Nagy L.G."/>
        </authorList>
    </citation>
    <scope>NUCLEOTIDE SEQUENCE [LARGE SCALE GENOMIC DNA]</scope>
    <source>
        <strain evidence="1 2">CBS 166.37</strain>
    </source>
</reference>
<name>A0A5C3MGF8_9AGAR</name>
<organism evidence="1 2">
    <name type="scientific">Crucibulum laeve</name>
    <dbReference type="NCBI Taxonomy" id="68775"/>
    <lineage>
        <taxon>Eukaryota</taxon>
        <taxon>Fungi</taxon>
        <taxon>Dikarya</taxon>
        <taxon>Basidiomycota</taxon>
        <taxon>Agaricomycotina</taxon>
        <taxon>Agaricomycetes</taxon>
        <taxon>Agaricomycetidae</taxon>
        <taxon>Agaricales</taxon>
        <taxon>Agaricineae</taxon>
        <taxon>Nidulariaceae</taxon>
        <taxon>Crucibulum</taxon>
    </lineage>
</organism>
<accession>A0A5C3MGF8</accession>
<dbReference type="EMBL" id="ML213597">
    <property type="protein sequence ID" value="TFK40241.1"/>
    <property type="molecule type" value="Genomic_DNA"/>
</dbReference>
<evidence type="ECO:0000313" key="1">
    <source>
        <dbReference type="EMBL" id="TFK40241.1"/>
    </source>
</evidence>
<protein>
    <submittedName>
        <fullName evidence="1">Uncharacterized protein</fullName>
    </submittedName>
</protein>
<dbReference type="AlphaFoldDB" id="A0A5C3MGF8"/>
<gene>
    <name evidence="1" type="ORF">BDQ12DRAFT_680571</name>
</gene>
<evidence type="ECO:0000313" key="2">
    <source>
        <dbReference type="Proteomes" id="UP000308652"/>
    </source>
</evidence>